<dbReference type="EMBL" id="JBFDAA010000013">
    <property type="protein sequence ID" value="KAL1122672.1"/>
    <property type="molecule type" value="Genomic_DNA"/>
</dbReference>
<accession>A0ABD0Y5Z6</accession>
<dbReference type="AlphaFoldDB" id="A0ABD0Y5Z6"/>
<proteinExistence type="predicted"/>
<evidence type="ECO:0000313" key="2">
    <source>
        <dbReference type="Proteomes" id="UP001558652"/>
    </source>
</evidence>
<dbReference type="Proteomes" id="UP001558652">
    <property type="component" value="Unassembled WGS sequence"/>
</dbReference>
<sequence length="237" mass="27775">MLVKDWGTASHVNRLAYSTYDIFKGAFNIITAAQRGSYPIEDIKHVYSHEWNEMNATVQFHAFNGWLENLSLEPRTTQKGNLRRFLINRAERTNFPRAGGQHELFVCDRCLALVSNRIHYAYESTFHKYETKGIIENGPLYYTVNFQMTVITAFNKTINRYNCYTNLEPVILDMEVNNQFISTVEGIGIFNFLADTMDQWIFDHFNNTVRNNMQHKIDTAVRKVLNKRNICEEFLSY</sequence>
<protein>
    <submittedName>
        <fullName evidence="1">Uncharacterized protein</fullName>
    </submittedName>
</protein>
<comment type="caution">
    <text evidence="1">The sequence shown here is derived from an EMBL/GenBank/DDBJ whole genome shotgun (WGS) entry which is preliminary data.</text>
</comment>
<organism evidence="1 2">
    <name type="scientific">Ranatra chinensis</name>
    <dbReference type="NCBI Taxonomy" id="642074"/>
    <lineage>
        <taxon>Eukaryota</taxon>
        <taxon>Metazoa</taxon>
        <taxon>Ecdysozoa</taxon>
        <taxon>Arthropoda</taxon>
        <taxon>Hexapoda</taxon>
        <taxon>Insecta</taxon>
        <taxon>Pterygota</taxon>
        <taxon>Neoptera</taxon>
        <taxon>Paraneoptera</taxon>
        <taxon>Hemiptera</taxon>
        <taxon>Heteroptera</taxon>
        <taxon>Panheteroptera</taxon>
        <taxon>Nepomorpha</taxon>
        <taxon>Nepidae</taxon>
        <taxon>Ranatrinae</taxon>
        <taxon>Ranatra</taxon>
    </lineage>
</organism>
<name>A0ABD0Y5Z6_9HEMI</name>
<reference evidence="1 2" key="1">
    <citation type="submission" date="2024-07" db="EMBL/GenBank/DDBJ databases">
        <title>Chromosome-level genome assembly of the water stick insect Ranatra chinensis (Heteroptera: Nepidae).</title>
        <authorList>
            <person name="Liu X."/>
        </authorList>
    </citation>
    <scope>NUCLEOTIDE SEQUENCE [LARGE SCALE GENOMIC DNA]</scope>
    <source>
        <strain evidence="1">Cailab_2021Rc</strain>
        <tissue evidence="1">Muscle</tissue>
    </source>
</reference>
<evidence type="ECO:0000313" key="1">
    <source>
        <dbReference type="EMBL" id="KAL1122672.1"/>
    </source>
</evidence>
<gene>
    <name evidence="1" type="ORF">AAG570_002999</name>
</gene>
<keyword evidence="2" id="KW-1185">Reference proteome</keyword>